<organism evidence="6 7">
    <name type="scientific">Diploscapter pachys</name>
    <dbReference type="NCBI Taxonomy" id="2018661"/>
    <lineage>
        <taxon>Eukaryota</taxon>
        <taxon>Metazoa</taxon>
        <taxon>Ecdysozoa</taxon>
        <taxon>Nematoda</taxon>
        <taxon>Chromadorea</taxon>
        <taxon>Rhabditida</taxon>
        <taxon>Rhabditina</taxon>
        <taxon>Rhabditomorpha</taxon>
        <taxon>Rhabditoidea</taxon>
        <taxon>Rhabditidae</taxon>
        <taxon>Diploscapter</taxon>
    </lineage>
</organism>
<dbReference type="PROSITE" id="PS00678">
    <property type="entry name" value="WD_REPEATS_1"/>
    <property type="match status" value="4"/>
</dbReference>
<evidence type="ECO:0000256" key="2">
    <source>
        <dbReference type="ARBA" id="ARBA00022737"/>
    </source>
</evidence>
<dbReference type="AlphaFoldDB" id="A0A2A2K4T4"/>
<dbReference type="PANTHER" id="PTHR19849">
    <property type="entry name" value="PHOSPHOLIPASE A-2-ACTIVATING PROTEIN"/>
    <property type="match status" value="1"/>
</dbReference>
<dbReference type="Pfam" id="PF00400">
    <property type="entry name" value="WD40"/>
    <property type="match status" value="7"/>
</dbReference>
<dbReference type="Gene3D" id="1.20.1280.50">
    <property type="match status" value="1"/>
</dbReference>
<dbReference type="STRING" id="2018661.A0A2A2K4T4"/>
<evidence type="ECO:0000313" key="7">
    <source>
        <dbReference type="Proteomes" id="UP000218231"/>
    </source>
</evidence>
<dbReference type="SUPFAM" id="SSF81383">
    <property type="entry name" value="F-box domain"/>
    <property type="match status" value="1"/>
</dbReference>
<dbReference type="CDD" id="cd00200">
    <property type="entry name" value="WD40"/>
    <property type="match status" value="1"/>
</dbReference>
<evidence type="ECO:0000256" key="1">
    <source>
        <dbReference type="ARBA" id="ARBA00022574"/>
    </source>
</evidence>
<dbReference type="InterPro" id="IPR015943">
    <property type="entry name" value="WD40/YVTN_repeat-like_dom_sf"/>
</dbReference>
<dbReference type="InterPro" id="IPR020472">
    <property type="entry name" value="WD40_PAC1"/>
</dbReference>
<comment type="caution">
    <text evidence="6">The sequence shown here is derived from an EMBL/GenBank/DDBJ whole genome shotgun (WGS) entry which is preliminary data.</text>
</comment>
<proteinExistence type="predicted"/>
<evidence type="ECO:0000256" key="4">
    <source>
        <dbReference type="SAM" id="MobiDB-lite"/>
    </source>
</evidence>
<dbReference type="Proteomes" id="UP000218231">
    <property type="component" value="Unassembled WGS sequence"/>
</dbReference>
<dbReference type="PROSITE" id="PS50082">
    <property type="entry name" value="WD_REPEATS_2"/>
    <property type="match status" value="7"/>
</dbReference>
<dbReference type="PANTHER" id="PTHR19849:SF1">
    <property type="entry name" value="F-BOX_WD REPEAT-CONTAINING PROTEIN 7"/>
    <property type="match status" value="1"/>
</dbReference>
<reference evidence="6 7" key="1">
    <citation type="journal article" date="2017" name="Curr. Biol.">
        <title>Genome architecture and evolution of a unichromosomal asexual nematode.</title>
        <authorList>
            <person name="Fradin H."/>
            <person name="Zegar C."/>
            <person name="Gutwein M."/>
            <person name="Lucas J."/>
            <person name="Kovtun M."/>
            <person name="Corcoran D."/>
            <person name="Baugh L.R."/>
            <person name="Kiontke K."/>
            <person name="Gunsalus K."/>
            <person name="Fitch D.H."/>
            <person name="Piano F."/>
        </authorList>
    </citation>
    <scope>NUCLEOTIDE SEQUENCE [LARGE SCALE GENOMIC DNA]</scope>
    <source>
        <strain evidence="6">PF1309</strain>
    </source>
</reference>
<keyword evidence="2" id="KW-0677">Repeat</keyword>
<dbReference type="Gene3D" id="2.130.10.10">
    <property type="entry name" value="YVTN repeat-like/Quinoprotein amine dehydrogenase"/>
    <property type="match status" value="1"/>
</dbReference>
<dbReference type="SMART" id="SM00256">
    <property type="entry name" value="FBOX"/>
    <property type="match status" value="1"/>
</dbReference>
<dbReference type="InterPro" id="IPR001810">
    <property type="entry name" value="F-box_dom"/>
</dbReference>
<feature type="compositionally biased region" description="Basic and acidic residues" evidence="4">
    <location>
        <begin position="19"/>
        <end position="28"/>
    </location>
</feature>
<feature type="repeat" description="WD" evidence="3">
    <location>
        <begin position="293"/>
        <end position="318"/>
    </location>
</feature>
<name>A0A2A2K4T4_9BILA</name>
<dbReference type="InterPro" id="IPR001680">
    <property type="entry name" value="WD40_rpt"/>
</dbReference>
<dbReference type="GO" id="GO:0043130">
    <property type="term" value="F:ubiquitin binding"/>
    <property type="evidence" value="ECO:0007669"/>
    <property type="project" value="TreeGrafter"/>
</dbReference>
<dbReference type="Pfam" id="PF12937">
    <property type="entry name" value="F-box-like"/>
    <property type="match status" value="1"/>
</dbReference>
<gene>
    <name evidence="6" type="ORF">WR25_13916</name>
</gene>
<keyword evidence="1 3" id="KW-0853">WD repeat</keyword>
<feature type="region of interest" description="Disordered" evidence="4">
    <location>
        <begin position="1"/>
        <end position="37"/>
    </location>
</feature>
<dbReference type="PROSITE" id="PS50181">
    <property type="entry name" value="FBOX"/>
    <property type="match status" value="1"/>
</dbReference>
<evidence type="ECO:0000256" key="3">
    <source>
        <dbReference type="PROSITE-ProRule" id="PRU00221"/>
    </source>
</evidence>
<feature type="repeat" description="WD" evidence="3">
    <location>
        <begin position="319"/>
        <end position="360"/>
    </location>
</feature>
<feature type="repeat" description="WD" evidence="3">
    <location>
        <begin position="526"/>
        <end position="566"/>
    </location>
</feature>
<feature type="repeat" description="WD" evidence="3">
    <location>
        <begin position="361"/>
        <end position="400"/>
    </location>
</feature>
<feature type="compositionally biased region" description="Low complexity" evidence="4">
    <location>
        <begin position="8"/>
        <end position="18"/>
    </location>
</feature>
<feature type="domain" description="F-box" evidence="5">
    <location>
        <begin position="147"/>
        <end position="193"/>
    </location>
</feature>
<dbReference type="GO" id="GO:0043161">
    <property type="term" value="P:proteasome-mediated ubiquitin-dependent protein catabolic process"/>
    <property type="evidence" value="ECO:0007669"/>
    <property type="project" value="TreeGrafter"/>
</dbReference>
<dbReference type="InterPro" id="IPR036322">
    <property type="entry name" value="WD40_repeat_dom_sf"/>
</dbReference>
<evidence type="ECO:0000259" key="5">
    <source>
        <dbReference type="PROSITE" id="PS50181"/>
    </source>
</evidence>
<feature type="repeat" description="WD" evidence="3">
    <location>
        <begin position="441"/>
        <end position="472"/>
    </location>
</feature>
<sequence>MCDEIGTSSKAGSCSSSRGARDDVEDRPSSGIMMDDNAMDTSNVATSSNAIYCQMQSDSPLEDLTPETYPSPSRSEQDMQMMNLDEGSCSASAALACFHLPAIDNWIDTLKAWDGPTRKFALDRMLDALAPEDIRHLRDNIEPWFQKDFISCLPYELSILILKKLALNDLINAAAVSRRWRVLSENEFIWKKRCDEIGITLVEPSYRVSLGWEKSAVSPGVKISNHLGYTQLAEHREIKKNRRYGSVYEREPYKSLIMRRHSILSNWRRGPIRGSCVLKGHEDHVITCLQIHGDMLVTGSDDNTLRVWSIEKGRLTFALVGHTGGVWTSQISEDGKFIVSGSTDRSVKVWNAADGSLVHTLSGHTSTVRCMALSGNILVSGSRDQTLRVWDIERGVCLHVLAGHAAAVRCVQFDGRTVVSGAYDFTVKVWDVITGICKQTLHGHTNRVYSLLFDSERNLVVSGSLDTTIRVWCIVRGVCLCNLTGHTSLTSGMQLKGNILVSCNADGNVRVWDIQKGTCMFVLNGVNGHRAAITSLQFLSDGLVATSSDDGTVKLWDIYKGEFVRDLITLSSGSRGVCIWRLRATNDLLACAIGSRNGTEDTKVILLDFDSVYP</sequence>
<dbReference type="PRINTS" id="PR00320">
    <property type="entry name" value="GPROTEINBRPT"/>
</dbReference>
<dbReference type="SUPFAM" id="SSF50978">
    <property type="entry name" value="WD40 repeat-like"/>
    <property type="match status" value="1"/>
</dbReference>
<protein>
    <recommendedName>
        <fullName evidence="5">F-box domain-containing protein</fullName>
    </recommendedName>
</protein>
<feature type="repeat" description="WD" evidence="3">
    <location>
        <begin position="483"/>
        <end position="522"/>
    </location>
</feature>
<evidence type="ECO:0000313" key="6">
    <source>
        <dbReference type="EMBL" id="PAV69006.1"/>
    </source>
</evidence>
<dbReference type="SMART" id="SM00320">
    <property type="entry name" value="WD40"/>
    <property type="match status" value="7"/>
</dbReference>
<dbReference type="InterPro" id="IPR036047">
    <property type="entry name" value="F-box-like_dom_sf"/>
</dbReference>
<dbReference type="InterPro" id="IPR019775">
    <property type="entry name" value="WD40_repeat_CS"/>
</dbReference>
<dbReference type="OrthoDB" id="5853810at2759"/>
<dbReference type="GO" id="GO:0005737">
    <property type="term" value="C:cytoplasm"/>
    <property type="evidence" value="ECO:0007669"/>
    <property type="project" value="TreeGrafter"/>
</dbReference>
<keyword evidence="7" id="KW-1185">Reference proteome</keyword>
<dbReference type="PROSITE" id="PS50294">
    <property type="entry name" value="WD_REPEATS_REGION"/>
    <property type="match status" value="6"/>
</dbReference>
<dbReference type="GO" id="GO:0005634">
    <property type="term" value="C:nucleus"/>
    <property type="evidence" value="ECO:0007669"/>
    <property type="project" value="TreeGrafter"/>
</dbReference>
<feature type="repeat" description="WD" evidence="3">
    <location>
        <begin position="401"/>
        <end position="440"/>
    </location>
</feature>
<accession>A0A2A2K4T4</accession>
<dbReference type="EMBL" id="LIAE01009632">
    <property type="protein sequence ID" value="PAV69006.1"/>
    <property type="molecule type" value="Genomic_DNA"/>
</dbReference>
<dbReference type="GO" id="GO:0010992">
    <property type="term" value="P:ubiquitin recycling"/>
    <property type="evidence" value="ECO:0007669"/>
    <property type="project" value="TreeGrafter"/>
</dbReference>